<protein>
    <recommendedName>
        <fullName evidence="3">PPM-type phosphatase domain-containing protein</fullName>
    </recommendedName>
</protein>
<dbReference type="Pfam" id="PF07228">
    <property type="entry name" value="SpoIIE"/>
    <property type="match status" value="1"/>
</dbReference>
<gene>
    <name evidence="4" type="ORF">PEPS_23140</name>
</gene>
<evidence type="ECO:0000313" key="5">
    <source>
        <dbReference type="Proteomes" id="UP001354989"/>
    </source>
</evidence>
<dbReference type="SMART" id="SM00331">
    <property type="entry name" value="PP2C_SIG"/>
    <property type="match status" value="1"/>
</dbReference>
<dbReference type="SUPFAM" id="SSF81606">
    <property type="entry name" value="PP2C-like"/>
    <property type="match status" value="1"/>
</dbReference>
<feature type="transmembrane region" description="Helical" evidence="2">
    <location>
        <begin position="245"/>
        <end position="267"/>
    </location>
</feature>
<name>A0ABM7VGI8_9BACT</name>
<feature type="transmembrane region" description="Helical" evidence="2">
    <location>
        <begin position="7"/>
        <end position="25"/>
    </location>
</feature>
<dbReference type="Gene3D" id="3.30.450.40">
    <property type="match status" value="1"/>
</dbReference>
<dbReference type="PANTHER" id="PTHR43156">
    <property type="entry name" value="STAGE II SPORULATION PROTEIN E-RELATED"/>
    <property type="match status" value="1"/>
</dbReference>
<feature type="domain" description="PPM-type phosphatase" evidence="3">
    <location>
        <begin position="462"/>
        <end position="684"/>
    </location>
</feature>
<dbReference type="PANTHER" id="PTHR43156:SF2">
    <property type="entry name" value="STAGE II SPORULATION PROTEIN E"/>
    <property type="match status" value="1"/>
</dbReference>
<feature type="transmembrane region" description="Helical" evidence="2">
    <location>
        <begin position="149"/>
        <end position="170"/>
    </location>
</feature>
<keyword evidence="5" id="KW-1185">Reference proteome</keyword>
<proteinExistence type="predicted"/>
<dbReference type="InterPro" id="IPR036457">
    <property type="entry name" value="PPM-type-like_dom_sf"/>
</dbReference>
<dbReference type="Proteomes" id="UP001354989">
    <property type="component" value="Chromosome"/>
</dbReference>
<keyword evidence="1" id="KW-0378">Hydrolase</keyword>
<reference evidence="4 5" key="1">
    <citation type="submission" date="2021-12" db="EMBL/GenBank/DDBJ databases">
        <title>Genome sequencing of bacteria with rrn-lacking chromosome and rrn-plasmid.</title>
        <authorList>
            <person name="Anda M."/>
            <person name="Iwasaki W."/>
        </authorList>
    </citation>
    <scope>NUCLEOTIDE SEQUENCE [LARGE SCALE GENOMIC DNA]</scope>
    <source>
        <strain evidence="4 5">NBRC 101262</strain>
    </source>
</reference>
<dbReference type="EMBL" id="AP025292">
    <property type="protein sequence ID" value="BDD00034.1"/>
    <property type="molecule type" value="Genomic_DNA"/>
</dbReference>
<accession>A0ABM7VGI8</accession>
<dbReference type="RefSeq" id="WP_332922435.1">
    <property type="nucleotide sequence ID" value="NZ_AP025292.1"/>
</dbReference>
<evidence type="ECO:0000256" key="1">
    <source>
        <dbReference type="ARBA" id="ARBA00022801"/>
    </source>
</evidence>
<dbReference type="SUPFAM" id="SSF55781">
    <property type="entry name" value="GAF domain-like"/>
    <property type="match status" value="1"/>
</dbReference>
<evidence type="ECO:0000256" key="2">
    <source>
        <dbReference type="SAM" id="Phobius"/>
    </source>
</evidence>
<keyword evidence="2" id="KW-0472">Membrane</keyword>
<organism evidence="4 5">
    <name type="scientific">Persicobacter psychrovividus</name>
    <dbReference type="NCBI Taxonomy" id="387638"/>
    <lineage>
        <taxon>Bacteria</taxon>
        <taxon>Pseudomonadati</taxon>
        <taxon>Bacteroidota</taxon>
        <taxon>Cytophagia</taxon>
        <taxon>Cytophagales</taxon>
        <taxon>Persicobacteraceae</taxon>
        <taxon>Persicobacter</taxon>
    </lineage>
</organism>
<dbReference type="InterPro" id="IPR052016">
    <property type="entry name" value="Bact_Sigma-Reg"/>
</dbReference>
<feature type="transmembrane region" description="Helical" evidence="2">
    <location>
        <begin position="45"/>
        <end position="64"/>
    </location>
</feature>
<feature type="transmembrane region" description="Helical" evidence="2">
    <location>
        <begin position="176"/>
        <end position="194"/>
    </location>
</feature>
<feature type="transmembrane region" description="Helical" evidence="2">
    <location>
        <begin position="206"/>
        <end position="225"/>
    </location>
</feature>
<dbReference type="Gene3D" id="3.60.40.10">
    <property type="entry name" value="PPM-type phosphatase domain"/>
    <property type="match status" value="1"/>
</dbReference>
<sequence length="685" mass="78400">MPSDKYIVRLSLFIAIAAWVGMSFADLAIGHNDPLGVGFRLDKQLPEMFLVLFTFSAYIFFRYQTASSERIQIQELLWRMFVTGLSATIIALVIFFFLETDIGKSWESNVLFDAFTGHVVLGLSLLFLISSFSVSKRLVLYQKSRTLLFIWRLFEYSLLVGLVMSVFLPFEMKGFQLVYLAYLLVLAVILSINMKWVAYLDSGQKWRSILLILLTIAYLVYFVRVNYFSHIESQVNLDVVEFPSLIATTFFIALYLVFSLLVTLFNLPTSSVFEQKLKEAINFSRLAERISGSTPEQIYEILLDSSASTVAASAAWLEIKIDNDDATYSTRHGISEDGVMELKEGFIDQQKVELICNRHLSKSLIPIKNTLKLGHYDYRSLMVCPILIKDKVVATMYLLKDVADGFNKEMEDIVMTFINQATVSLENFRLMSNALENERFREEIKIARRVQRSLLPQNDLGNEFFDLACFSKAADQVGGDYYDFHQLDDHRYAMIVADVSGKGTSAAFYMAQMKGVFHSLFNIGVQPVDYLDIANDALSRCLDKSTFITATLLLIDTKRRRVDYARAGHCPTLVYKKETQQAEYLEDRGIGLGLIRGKNQFRNFIDNNTFTYEQGDVLFLYTDGIVEAHNDARQEFGFDHLKRLVQSYAEYDVNKIQDVVIEGLYSFCDDHPPNDDYTTMVVKFK</sequence>
<dbReference type="InterPro" id="IPR029016">
    <property type="entry name" value="GAF-like_dom_sf"/>
</dbReference>
<evidence type="ECO:0000259" key="3">
    <source>
        <dbReference type="SMART" id="SM00331"/>
    </source>
</evidence>
<feature type="transmembrane region" description="Helical" evidence="2">
    <location>
        <begin position="76"/>
        <end position="98"/>
    </location>
</feature>
<dbReference type="InterPro" id="IPR001932">
    <property type="entry name" value="PPM-type_phosphatase-like_dom"/>
</dbReference>
<evidence type="ECO:0000313" key="4">
    <source>
        <dbReference type="EMBL" id="BDD00034.1"/>
    </source>
</evidence>
<feature type="transmembrane region" description="Helical" evidence="2">
    <location>
        <begin position="110"/>
        <end position="129"/>
    </location>
</feature>
<keyword evidence="2" id="KW-0812">Transmembrane</keyword>
<keyword evidence="2" id="KW-1133">Transmembrane helix</keyword>